<reference evidence="2" key="1">
    <citation type="journal article" date="2018" name="Genome Biol. Evol.">
        <title>Genomics and development of Lentinus tigrinus, a white-rot wood-decaying mushroom with dimorphic fruiting bodies.</title>
        <authorList>
            <person name="Wu B."/>
            <person name="Xu Z."/>
            <person name="Knudson A."/>
            <person name="Carlson A."/>
            <person name="Chen N."/>
            <person name="Kovaka S."/>
            <person name="LaButti K."/>
            <person name="Lipzen A."/>
            <person name="Pennachio C."/>
            <person name="Riley R."/>
            <person name="Schakwitz W."/>
            <person name="Umezawa K."/>
            <person name="Ohm R.A."/>
            <person name="Grigoriev I.V."/>
            <person name="Nagy L.G."/>
            <person name="Gibbons J."/>
            <person name="Hibbett D."/>
        </authorList>
    </citation>
    <scope>NUCLEOTIDE SEQUENCE [LARGE SCALE GENOMIC DNA]</scope>
    <source>
        <strain evidence="2">ALCF2SS1-6</strain>
    </source>
</reference>
<accession>A0A5C2S6D4</accession>
<gene>
    <name evidence="2" type="ORF">L227DRAFT_159520</name>
</gene>
<protein>
    <submittedName>
        <fullName evidence="2">Uncharacterized protein</fullName>
    </submittedName>
</protein>
<keyword evidence="3" id="KW-1185">Reference proteome</keyword>
<proteinExistence type="predicted"/>
<name>A0A5C2S6D4_9APHY</name>
<feature type="region of interest" description="Disordered" evidence="1">
    <location>
        <begin position="1"/>
        <end position="21"/>
    </location>
</feature>
<evidence type="ECO:0000313" key="3">
    <source>
        <dbReference type="Proteomes" id="UP000313359"/>
    </source>
</evidence>
<evidence type="ECO:0000313" key="2">
    <source>
        <dbReference type="EMBL" id="RPD59395.1"/>
    </source>
</evidence>
<dbReference type="AlphaFoldDB" id="A0A5C2S6D4"/>
<dbReference type="Proteomes" id="UP000313359">
    <property type="component" value="Unassembled WGS sequence"/>
</dbReference>
<evidence type="ECO:0000256" key="1">
    <source>
        <dbReference type="SAM" id="MobiDB-lite"/>
    </source>
</evidence>
<sequence>MKGIRRISSGSSPPGHVFSVSGRWNAGHNNLDRHGFGKDAPELVAIVSEAFLQQRCYASSFMQRQGQLSTAGITTGEKLAPAVIYSPNTATANEALDLFPQQKIARSGGASPVIAIVALPNWPAGTTRRLAFPILATNYHVAWRGYAVALNLRRSSLAYPTDPLVPLAPTLNRGVFAT</sequence>
<organism evidence="2 3">
    <name type="scientific">Lentinus tigrinus ALCF2SS1-6</name>
    <dbReference type="NCBI Taxonomy" id="1328759"/>
    <lineage>
        <taxon>Eukaryota</taxon>
        <taxon>Fungi</taxon>
        <taxon>Dikarya</taxon>
        <taxon>Basidiomycota</taxon>
        <taxon>Agaricomycotina</taxon>
        <taxon>Agaricomycetes</taxon>
        <taxon>Polyporales</taxon>
        <taxon>Polyporaceae</taxon>
        <taxon>Lentinus</taxon>
    </lineage>
</organism>
<dbReference type="EMBL" id="ML122270">
    <property type="protein sequence ID" value="RPD59395.1"/>
    <property type="molecule type" value="Genomic_DNA"/>
</dbReference>